<dbReference type="EMBL" id="JBHSKF010000002">
    <property type="protein sequence ID" value="MFC5286475.1"/>
    <property type="molecule type" value="Genomic_DNA"/>
</dbReference>
<evidence type="ECO:0000313" key="1">
    <source>
        <dbReference type="EMBL" id="MFC5286475.1"/>
    </source>
</evidence>
<name>A0ABW0ELM8_9PSEU</name>
<sequence>MDIPRSGAPFAAALDTALTASGLTLDQVRARLCEHGARVSNATLSYWRRDLRRPETVSSLRAVDALERVLALPPGALTGLVGPPRPRGRIATQRETPRFAALSSALADPAEGTCEVVSAHDVFTVGVDGVDGGVRSRLVLRGLRGRVTRHLVRYESDAPTSTPELVDVAFCGAGRAVTAPGSGIIVAELLLDRPLRPGGFTVVEYEMCAPAGPIAGEYYRRIGSAMTEYTQLVRFEGRPPARCRAYRREDLATPGGRPTPLHIGRSRTTCVVERGAAPGVVVTAWDW</sequence>
<keyword evidence="2" id="KW-1185">Reference proteome</keyword>
<organism evidence="1 2">
    <name type="scientific">Actinokineospora guangxiensis</name>
    <dbReference type="NCBI Taxonomy" id="1490288"/>
    <lineage>
        <taxon>Bacteria</taxon>
        <taxon>Bacillati</taxon>
        <taxon>Actinomycetota</taxon>
        <taxon>Actinomycetes</taxon>
        <taxon>Pseudonocardiales</taxon>
        <taxon>Pseudonocardiaceae</taxon>
        <taxon>Actinokineospora</taxon>
    </lineage>
</organism>
<dbReference type="Proteomes" id="UP001596157">
    <property type="component" value="Unassembled WGS sequence"/>
</dbReference>
<comment type="caution">
    <text evidence="1">The sequence shown here is derived from an EMBL/GenBank/DDBJ whole genome shotgun (WGS) entry which is preliminary data.</text>
</comment>
<protein>
    <submittedName>
        <fullName evidence="1">XRE family transcriptional regulator</fullName>
    </submittedName>
</protein>
<dbReference type="RefSeq" id="WP_378244439.1">
    <property type="nucleotide sequence ID" value="NZ_JBHSKF010000002.1"/>
</dbReference>
<reference evidence="2" key="1">
    <citation type="journal article" date="2019" name="Int. J. Syst. Evol. Microbiol.">
        <title>The Global Catalogue of Microorganisms (GCM) 10K type strain sequencing project: providing services to taxonomists for standard genome sequencing and annotation.</title>
        <authorList>
            <consortium name="The Broad Institute Genomics Platform"/>
            <consortium name="The Broad Institute Genome Sequencing Center for Infectious Disease"/>
            <person name="Wu L."/>
            <person name="Ma J."/>
        </authorList>
    </citation>
    <scope>NUCLEOTIDE SEQUENCE [LARGE SCALE GENOMIC DNA]</scope>
    <source>
        <strain evidence="2">CCUG 59778</strain>
    </source>
</reference>
<accession>A0ABW0ELM8</accession>
<evidence type="ECO:0000313" key="2">
    <source>
        <dbReference type="Proteomes" id="UP001596157"/>
    </source>
</evidence>
<proteinExistence type="predicted"/>
<gene>
    <name evidence="1" type="ORF">ACFPM7_05380</name>
</gene>